<keyword evidence="5 8" id="KW-0378">Hydrolase</keyword>
<evidence type="ECO:0000256" key="5">
    <source>
        <dbReference type="ARBA" id="ARBA00022801"/>
    </source>
</evidence>
<dbReference type="PANTHER" id="PTHR42693:SF42">
    <property type="entry name" value="ARYLSULFATASE G"/>
    <property type="match status" value="1"/>
</dbReference>
<organism evidence="8 9">
    <name type="scientific">Tichowtungia aerotolerans</name>
    <dbReference type="NCBI Taxonomy" id="2697043"/>
    <lineage>
        <taxon>Bacteria</taxon>
        <taxon>Pseudomonadati</taxon>
        <taxon>Kiritimatiellota</taxon>
        <taxon>Tichowtungiia</taxon>
        <taxon>Tichowtungiales</taxon>
        <taxon>Tichowtungiaceae</taxon>
        <taxon>Tichowtungia</taxon>
    </lineage>
</organism>
<dbReference type="AlphaFoldDB" id="A0A6P1MCD8"/>
<evidence type="ECO:0000256" key="3">
    <source>
        <dbReference type="ARBA" id="ARBA00022723"/>
    </source>
</evidence>
<keyword evidence="3" id="KW-0479">Metal-binding</keyword>
<dbReference type="GO" id="GO:0046872">
    <property type="term" value="F:metal ion binding"/>
    <property type="evidence" value="ECO:0007669"/>
    <property type="project" value="UniProtKB-KW"/>
</dbReference>
<dbReference type="Pfam" id="PF00884">
    <property type="entry name" value="Sulfatase"/>
    <property type="match status" value="1"/>
</dbReference>
<dbReference type="KEGG" id="taer:GT409_15435"/>
<dbReference type="PANTHER" id="PTHR42693">
    <property type="entry name" value="ARYLSULFATASE FAMILY MEMBER"/>
    <property type="match status" value="1"/>
</dbReference>
<evidence type="ECO:0000256" key="4">
    <source>
        <dbReference type="ARBA" id="ARBA00022729"/>
    </source>
</evidence>
<dbReference type="GO" id="GO:0016740">
    <property type="term" value="F:transferase activity"/>
    <property type="evidence" value="ECO:0007669"/>
    <property type="project" value="UniProtKB-KW"/>
</dbReference>
<dbReference type="GO" id="GO:0004065">
    <property type="term" value="F:arylsulfatase activity"/>
    <property type="evidence" value="ECO:0007669"/>
    <property type="project" value="TreeGrafter"/>
</dbReference>
<sequence length="618" mass="71228">MKRIHFFWTVVVFVAVFSFNVRAEKRPNIIFLLTDDQRWDTLGCNGNDVIQTPHVDSLASGGVNFRNTFATTPICVISRASILTGQYMRSHGIRDFNKPFTPEQMSMTYPSILRRHGYFTGFTGKWGVGAEQFNYDLYKDEFDFWRGQPDQDLYWKDGKDGTHQNVRMSDDADDFMALAKKSGKPFCLSISFKAPHGPWHEYEPEIFATIDQSKMPIPETFTKEAWDLQPDFIKTSIGANEASPARDFRFNKKTNEHHQHLIAQYYALIEGVDASVGRILDSLKKYGLDDNTVLIYTADNGYLIHDKGLIGKWLLYEQSLRLPMVIYDPRLPAEARGKVRTEDVLNVDVAPTILSLAGVNIPRQMDGRDLTPLLRGEHPEWPQENFFEHTYSESGRRTIPKSVGVRSDEWKYIRYISENPPYEQLFNLKKDPQELNNLANSPEWKTVLESLRKQCDSFRRSIKDNYPDYEEYQQEYIVKRTGAIKANNPVQFNNVQSLGQTFPAETGFLTCCELMMPTWGKGEGPCDVTAELLQNDQVLGEVTIKKEDIENTRVQRLMFETRVKKGKEIYLRLTPAGAVPAQHMAWWAYDKPLYSEGTAFVNDQPQSYSHELRMVFKK</sequence>
<dbReference type="SUPFAM" id="SSF53649">
    <property type="entry name" value="Alkaline phosphatase-like"/>
    <property type="match status" value="1"/>
</dbReference>
<keyword evidence="8" id="KW-0808">Transferase</keyword>
<reference evidence="8 9" key="1">
    <citation type="submission" date="2020-01" db="EMBL/GenBank/DDBJ databases">
        <title>Ponticoccus aerotolerans gen. nov., sp. nov., an anaerobic bacterium and proposal of Ponticoccusceae fam. nov., Ponticoccusles ord. nov. and Ponticoccuse classis nov. in the phylum Kiritimatiellaeota.</title>
        <authorList>
            <person name="Zhou L.Y."/>
            <person name="Du Z.J."/>
        </authorList>
    </citation>
    <scope>NUCLEOTIDE SEQUENCE [LARGE SCALE GENOMIC DNA]</scope>
    <source>
        <strain evidence="8 9">S-5007</strain>
    </source>
</reference>
<dbReference type="EMBL" id="CP047593">
    <property type="protein sequence ID" value="QHI70773.1"/>
    <property type="molecule type" value="Genomic_DNA"/>
</dbReference>
<dbReference type="InterPro" id="IPR050738">
    <property type="entry name" value="Sulfatase"/>
</dbReference>
<evidence type="ECO:0000259" key="7">
    <source>
        <dbReference type="Pfam" id="PF00884"/>
    </source>
</evidence>
<gene>
    <name evidence="8" type="ORF">GT409_15435</name>
</gene>
<name>A0A6P1MCD8_9BACT</name>
<evidence type="ECO:0000256" key="1">
    <source>
        <dbReference type="ARBA" id="ARBA00001913"/>
    </source>
</evidence>
<evidence type="ECO:0000313" key="8">
    <source>
        <dbReference type="EMBL" id="QHI70773.1"/>
    </source>
</evidence>
<evidence type="ECO:0000256" key="2">
    <source>
        <dbReference type="ARBA" id="ARBA00008779"/>
    </source>
</evidence>
<accession>A0A6P1MCD8</accession>
<dbReference type="Gene3D" id="3.40.720.10">
    <property type="entry name" value="Alkaline Phosphatase, subunit A"/>
    <property type="match status" value="1"/>
</dbReference>
<comment type="similarity">
    <text evidence="2">Belongs to the sulfatase family.</text>
</comment>
<dbReference type="Proteomes" id="UP000464954">
    <property type="component" value="Chromosome"/>
</dbReference>
<evidence type="ECO:0000256" key="6">
    <source>
        <dbReference type="ARBA" id="ARBA00022837"/>
    </source>
</evidence>
<keyword evidence="9" id="KW-1185">Reference proteome</keyword>
<proteinExistence type="inferred from homology"/>
<dbReference type="InterPro" id="IPR017850">
    <property type="entry name" value="Alkaline_phosphatase_core_sf"/>
</dbReference>
<keyword evidence="6" id="KW-0106">Calcium</keyword>
<evidence type="ECO:0000313" key="9">
    <source>
        <dbReference type="Proteomes" id="UP000464954"/>
    </source>
</evidence>
<dbReference type="CDD" id="cd16031">
    <property type="entry name" value="G6S_like"/>
    <property type="match status" value="1"/>
</dbReference>
<feature type="domain" description="Sulfatase N-terminal" evidence="7">
    <location>
        <begin position="27"/>
        <end position="359"/>
    </location>
</feature>
<dbReference type="InterPro" id="IPR000917">
    <property type="entry name" value="Sulfatase_N"/>
</dbReference>
<protein>
    <submittedName>
        <fullName evidence="8">Sulfatase-like hydrolase/transferase</fullName>
    </submittedName>
</protein>
<keyword evidence="4" id="KW-0732">Signal</keyword>
<comment type="cofactor">
    <cofactor evidence="1">
        <name>Ca(2+)</name>
        <dbReference type="ChEBI" id="CHEBI:29108"/>
    </cofactor>
</comment>
<dbReference type="RefSeq" id="WP_160629945.1">
    <property type="nucleotide sequence ID" value="NZ_CP047593.1"/>
</dbReference>